<keyword evidence="3" id="KW-0731">Sigma factor</keyword>
<dbReference type="PANTHER" id="PTHR43133:SF51">
    <property type="entry name" value="RNA POLYMERASE SIGMA FACTOR"/>
    <property type="match status" value="1"/>
</dbReference>
<dbReference type="Gene3D" id="1.10.10.10">
    <property type="entry name" value="Winged helix-like DNA-binding domain superfamily/Winged helix DNA-binding domain"/>
    <property type="match status" value="1"/>
</dbReference>
<feature type="domain" description="RNA polymerase sigma-70 region 2" evidence="5">
    <location>
        <begin position="47"/>
        <end position="109"/>
    </location>
</feature>
<dbReference type="Gene3D" id="1.10.1740.10">
    <property type="match status" value="1"/>
</dbReference>
<dbReference type="Proteomes" id="UP000644507">
    <property type="component" value="Unassembled WGS sequence"/>
</dbReference>
<dbReference type="GO" id="GO:0016987">
    <property type="term" value="F:sigma factor activity"/>
    <property type="evidence" value="ECO:0007669"/>
    <property type="project" value="UniProtKB-KW"/>
</dbReference>
<dbReference type="SUPFAM" id="SSF88946">
    <property type="entry name" value="Sigma2 domain of RNA polymerase sigma factors"/>
    <property type="match status" value="1"/>
</dbReference>
<evidence type="ECO:0000313" key="6">
    <source>
        <dbReference type="EMBL" id="GHC52827.1"/>
    </source>
</evidence>
<dbReference type="InterPro" id="IPR013324">
    <property type="entry name" value="RNA_pol_sigma_r3/r4-like"/>
</dbReference>
<evidence type="ECO:0000256" key="1">
    <source>
        <dbReference type="ARBA" id="ARBA00010641"/>
    </source>
</evidence>
<dbReference type="InterPro" id="IPR039425">
    <property type="entry name" value="RNA_pol_sigma-70-like"/>
</dbReference>
<dbReference type="GO" id="GO:0006352">
    <property type="term" value="P:DNA-templated transcription initiation"/>
    <property type="evidence" value="ECO:0007669"/>
    <property type="project" value="InterPro"/>
</dbReference>
<sequence length="213" mass="24359">MSSLSNPSSALPGSLAYCEVRKEKSESEELAVDPQSAEKFSSLLTLVRPSLAAYLSSFLRDRGEIEDCMQEVFLVVWKKFHLDWDEVDFRKYSFTCARFKALNLLRKKGVRSMVFLDPEVSELIGDRVWSLAEQSSRQEEKENVRALEQCVSALGEEQKRILNARYGGGEGETLEELASKISRKLPTLYKQLERLRTALRNCVEQRMKQDSHG</sequence>
<dbReference type="Pfam" id="PF04542">
    <property type="entry name" value="Sigma70_r2"/>
    <property type="match status" value="1"/>
</dbReference>
<proteinExistence type="inferred from homology"/>
<dbReference type="InterPro" id="IPR007627">
    <property type="entry name" value="RNA_pol_sigma70_r2"/>
</dbReference>
<dbReference type="InterPro" id="IPR036388">
    <property type="entry name" value="WH-like_DNA-bd_sf"/>
</dbReference>
<dbReference type="PANTHER" id="PTHR43133">
    <property type="entry name" value="RNA POLYMERASE ECF-TYPE SIGMA FACTO"/>
    <property type="match status" value="1"/>
</dbReference>
<comment type="caution">
    <text evidence="6">The sequence shown here is derived from an EMBL/GenBank/DDBJ whole genome shotgun (WGS) entry which is preliminary data.</text>
</comment>
<dbReference type="InterPro" id="IPR014284">
    <property type="entry name" value="RNA_pol_sigma-70_dom"/>
</dbReference>
<reference evidence="6" key="1">
    <citation type="journal article" date="2014" name="Int. J. Syst. Evol. Microbiol.">
        <title>Complete genome sequence of Corynebacterium casei LMG S-19264T (=DSM 44701T), isolated from a smear-ripened cheese.</title>
        <authorList>
            <consortium name="US DOE Joint Genome Institute (JGI-PGF)"/>
            <person name="Walter F."/>
            <person name="Albersmeier A."/>
            <person name="Kalinowski J."/>
            <person name="Ruckert C."/>
        </authorList>
    </citation>
    <scope>NUCLEOTIDE SEQUENCE</scope>
    <source>
        <strain evidence="6">KCTC 12988</strain>
    </source>
</reference>
<dbReference type="RefSeq" id="WP_189569706.1">
    <property type="nucleotide sequence ID" value="NZ_BMXI01000007.1"/>
</dbReference>
<organism evidence="6 7">
    <name type="scientific">Roseibacillus persicicus</name>
    <dbReference type="NCBI Taxonomy" id="454148"/>
    <lineage>
        <taxon>Bacteria</taxon>
        <taxon>Pseudomonadati</taxon>
        <taxon>Verrucomicrobiota</taxon>
        <taxon>Verrucomicrobiia</taxon>
        <taxon>Verrucomicrobiales</taxon>
        <taxon>Verrucomicrobiaceae</taxon>
        <taxon>Roseibacillus</taxon>
    </lineage>
</organism>
<dbReference type="SUPFAM" id="SSF88659">
    <property type="entry name" value="Sigma3 and sigma4 domains of RNA polymerase sigma factors"/>
    <property type="match status" value="1"/>
</dbReference>
<evidence type="ECO:0000256" key="4">
    <source>
        <dbReference type="ARBA" id="ARBA00023163"/>
    </source>
</evidence>
<evidence type="ECO:0000259" key="5">
    <source>
        <dbReference type="Pfam" id="PF04542"/>
    </source>
</evidence>
<dbReference type="AlphaFoldDB" id="A0A918TLF7"/>
<evidence type="ECO:0000256" key="2">
    <source>
        <dbReference type="ARBA" id="ARBA00023015"/>
    </source>
</evidence>
<accession>A0A918TLF7</accession>
<keyword evidence="7" id="KW-1185">Reference proteome</keyword>
<reference evidence="6" key="2">
    <citation type="submission" date="2020-09" db="EMBL/GenBank/DDBJ databases">
        <authorList>
            <person name="Sun Q."/>
            <person name="Kim S."/>
        </authorList>
    </citation>
    <scope>NUCLEOTIDE SEQUENCE</scope>
    <source>
        <strain evidence="6">KCTC 12988</strain>
    </source>
</reference>
<name>A0A918TLF7_9BACT</name>
<evidence type="ECO:0000313" key="7">
    <source>
        <dbReference type="Proteomes" id="UP000644507"/>
    </source>
</evidence>
<dbReference type="EMBL" id="BMXI01000007">
    <property type="protein sequence ID" value="GHC52827.1"/>
    <property type="molecule type" value="Genomic_DNA"/>
</dbReference>
<keyword evidence="2" id="KW-0805">Transcription regulation</keyword>
<gene>
    <name evidence="6" type="ORF">GCM10007100_19010</name>
</gene>
<evidence type="ECO:0000256" key="3">
    <source>
        <dbReference type="ARBA" id="ARBA00023082"/>
    </source>
</evidence>
<comment type="similarity">
    <text evidence="1">Belongs to the sigma-70 factor family. ECF subfamily.</text>
</comment>
<protein>
    <recommendedName>
        <fullName evidence="5">RNA polymerase sigma-70 region 2 domain-containing protein</fullName>
    </recommendedName>
</protein>
<dbReference type="NCBIfam" id="TIGR02937">
    <property type="entry name" value="sigma70-ECF"/>
    <property type="match status" value="1"/>
</dbReference>
<dbReference type="InterPro" id="IPR013325">
    <property type="entry name" value="RNA_pol_sigma_r2"/>
</dbReference>
<keyword evidence="4" id="KW-0804">Transcription</keyword>